<keyword evidence="6" id="KW-1015">Disulfide bond</keyword>
<dbReference type="STRING" id="128390.A0A091VW53"/>
<evidence type="ECO:0000313" key="8">
    <source>
        <dbReference type="EMBL" id="KFR07394.1"/>
    </source>
</evidence>
<keyword evidence="9" id="KW-1185">Reference proteome</keyword>
<organism evidence="8 9">
    <name type="scientific">Nipponia nippon</name>
    <name type="common">Crested ibis</name>
    <name type="synonym">Ibis nippon</name>
    <dbReference type="NCBI Taxonomy" id="128390"/>
    <lineage>
        <taxon>Eukaryota</taxon>
        <taxon>Metazoa</taxon>
        <taxon>Chordata</taxon>
        <taxon>Craniata</taxon>
        <taxon>Vertebrata</taxon>
        <taxon>Euteleostomi</taxon>
        <taxon>Archelosauria</taxon>
        <taxon>Archosauria</taxon>
        <taxon>Dinosauria</taxon>
        <taxon>Saurischia</taxon>
        <taxon>Theropoda</taxon>
        <taxon>Coelurosauria</taxon>
        <taxon>Aves</taxon>
        <taxon>Neognathae</taxon>
        <taxon>Neoaves</taxon>
        <taxon>Aequornithes</taxon>
        <taxon>Pelecaniformes</taxon>
        <taxon>Threskiornithidae</taxon>
        <taxon>Nipponia</taxon>
    </lineage>
</organism>
<dbReference type="InterPro" id="IPR001254">
    <property type="entry name" value="Trypsin_dom"/>
</dbReference>
<keyword evidence="5" id="KW-0720">Serine protease</keyword>
<keyword evidence="4" id="KW-0378">Hydrolase</keyword>
<gene>
    <name evidence="8" type="ORF">Y956_11080</name>
</gene>
<dbReference type="SUPFAM" id="SSF50494">
    <property type="entry name" value="Trypsin-like serine proteases"/>
    <property type="match status" value="1"/>
</dbReference>
<dbReference type="AlphaFoldDB" id="A0A091VW53"/>
<dbReference type="Gene3D" id="2.40.10.10">
    <property type="entry name" value="Trypsin-like serine proteases"/>
    <property type="match status" value="2"/>
</dbReference>
<evidence type="ECO:0000256" key="2">
    <source>
        <dbReference type="ARBA" id="ARBA00022525"/>
    </source>
</evidence>
<dbReference type="Pfam" id="PF00089">
    <property type="entry name" value="Trypsin"/>
    <property type="match status" value="1"/>
</dbReference>
<feature type="domain" description="Peptidase S1" evidence="7">
    <location>
        <begin position="3"/>
        <end position="83"/>
    </location>
</feature>
<dbReference type="GO" id="GO:0006508">
    <property type="term" value="P:proteolysis"/>
    <property type="evidence" value="ECO:0007669"/>
    <property type="project" value="UniProtKB-KW"/>
</dbReference>
<evidence type="ECO:0000256" key="4">
    <source>
        <dbReference type="ARBA" id="ARBA00022801"/>
    </source>
</evidence>
<keyword evidence="3" id="KW-0645">Protease</keyword>
<evidence type="ECO:0000313" key="9">
    <source>
        <dbReference type="Proteomes" id="UP000053283"/>
    </source>
</evidence>
<dbReference type="Proteomes" id="UP000053283">
    <property type="component" value="Unassembled WGS sequence"/>
</dbReference>
<dbReference type="GO" id="GO:0004252">
    <property type="term" value="F:serine-type endopeptidase activity"/>
    <property type="evidence" value="ECO:0007669"/>
    <property type="project" value="InterPro"/>
</dbReference>
<accession>A0A091VW53</accession>
<keyword evidence="2" id="KW-0964">Secreted</keyword>
<proteinExistence type="predicted"/>
<evidence type="ECO:0000256" key="6">
    <source>
        <dbReference type="ARBA" id="ARBA00023157"/>
    </source>
</evidence>
<dbReference type="FunFam" id="2.40.10.10:FF:000166">
    <property type="entry name" value="Trypsin"/>
    <property type="match status" value="1"/>
</dbReference>
<dbReference type="InterPro" id="IPR050127">
    <property type="entry name" value="Serine_Proteases_S1"/>
</dbReference>
<dbReference type="PANTHER" id="PTHR24264:SF15">
    <property type="entry name" value="RIKEN CDNA 2210010C04 GENE"/>
    <property type="match status" value="1"/>
</dbReference>
<dbReference type="InterPro" id="IPR009003">
    <property type="entry name" value="Peptidase_S1_PA"/>
</dbReference>
<dbReference type="eggNOG" id="KOG3627">
    <property type="taxonomic scope" value="Eukaryota"/>
</dbReference>
<dbReference type="GO" id="GO:0005615">
    <property type="term" value="C:extracellular space"/>
    <property type="evidence" value="ECO:0007669"/>
    <property type="project" value="TreeGrafter"/>
</dbReference>
<evidence type="ECO:0000256" key="5">
    <source>
        <dbReference type="ARBA" id="ARBA00022825"/>
    </source>
</evidence>
<sequence>FSSHIQVQLGKTNLALTESTQQLINSAKVNSHSGYSSKTLVNDFMLTNLAEPAHLNRADQTVPLPASCVATENTCLISAWSNTLT</sequence>
<dbReference type="PANTHER" id="PTHR24264">
    <property type="entry name" value="TRYPSIN-RELATED"/>
    <property type="match status" value="1"/>
</dbReference>
<evidence type="ECO:0000256" key="1">
    <source>
        <dbReference type="ARBA" id="ARBA00004613"/>
    </source>
</evidence>
<comment type="subcellular location">
    <subcellularLocation>
        <location evidence="1">Secreted</location>
    </subcellularLocation>
</comment>
<reference evidence="8 9" key="1">
    <citation type="submission" date="2014-04" db="EMBL/GenBank/DDBJ databases">
        <title>Genome evolution of avian class.</title>
        <authorList>
            <person name="Zhang G."/>
            <person name="Li C."/>
        </authorList>
    </citation>
    <scope>NUCLEOTIDE SEQUENCE [LARGE SCALE GENOMIC DNA]</scope>
    <source>
        <strain evidence="8">BGI_Y956</strain>
    </source>
</reference>
<feature type="non-terminal residue" evidence="8">
    <location>
        <position position="85"/>
    </location>
</feature>
<feature type="non-terminal residue" evidence="8">
    <location>
        <position position="1"/>
    </location>
</feature>
<dbReference type="InterPro" id="IPR043504">
    <property type="entry name" value="Peptidase_S1_PA_chymotrypsin"/>
</dbReference>
<evidence type="ECO:0000259" key="7">
    <source>
        <dbReference type="Pfam" id="PF00089"/>
    </source>
</evidence>
<protein>
    <submittedName>
        <fullName evidence="8">Trypsin</fullName>
    </submittedName>
</protein>
<name>A0A091VW53_NIPNI</name>
<evidence type="ECO:0000256" key="3">
    <source>
        <dbReference type="ARBA" id="ARBA00022670"/>
    </source>
</evidence>
<dbReference type="EMBL" id="KL411416">
    <property type="protein sequence ID" value="KFR07394.1"/>
    <property type="molecule type" value="Genomic_DNA"/>
</dbReference>